<evidence type="ECO:0008006" key="3">
    <source>
        <dbReference type="Google" id="ProtNLM"/>
    </source>
</evidence>
<accession>A0ABX0VR21</accession>
<organism evidence="1 2">
    <name type="scientific">Cedecea colo</name>
    <dbReference type="NCBI Taxonomy" id="2552946"/>
    <lineage>
        <taxon>Bacteria</taxon>
        <taxon>Pseudomonadati</taxon>
        <taxon>Pseudomonadota</taxon>
        <taxon>Gammaproteobacteria</taxon>
        <taxon>Enterobacterales</taxon>
        <taxon>Enterobacteriaceae</taxon>
        <taxon>Cedecea</taxon>
    </lineage>
</organism>
<name>A0ABX0VR21_9ENTR</name>
<dbReference type="RefSeq" id="WP_167612802.1">
    <property type="nucleotide sequence ID" value="NZ_SOYS01000006.1"/>
</dbReference>
<dbReference type="InterPro" id="IPR023614">
    <property type="entry name" value="Porin_dom_sf"/>
</dbReference>
<protein>
    <recommendedName>
        <fullName evidence="3">Outer membrane porin, OprD family</fullName>
    </recommendedName>
</protein>
<proteinExistence type="predicted"/>
<evidence type="ECO:0000313" key="2">
    <source>
        <dbReference type="Proteomes" id="UP000697927"/>
    </source>
</evidence>
<dbReference type="Proteomes" id="UP000697927">
    <property type="component" value="Unassembled WGS sequence"/>
</dbReference>
<keyword evidence="2" id="KW-1185">Reference proteome</keyword>
<reference evidence="1 2" key="1">
    <citation type="journal article" date="2020" name="Microorganisms">
        <title>Polyphasic Characterisation of Cedecea colo sp. nov., a New Enteric Bacterium Isolated from the Koala Hindgut.</title>
        <authorList>
            <person name="Boath J.M."/>
            <person name="Dakhal S."/>
            <person name="Van T.T.H."/>
            <person name="Moore R.J."/>
            <person name="Dekiwadia C."/>
            <person name="Macreadie I.G."/>
        </authorList>
    </citation>
    <scope>NUCLEOTIDE SEQUENCE [LARGE SCALE GENOMIC DNA]</scope>
    <source>
        <strain evidence="1 2">ZA</strain>
    </source>
</reference>
<dbReference type="Gene3D" id="2.40.160.10">
    <property type="entry name" value="Porin"/>
    <property type="match status" value="1"/>
</dbReference>
<evidence type="ECO:0000313" key="1">
    <source>
        <dbReference type="EMBL" id="NIY48715.1"/>
    </source>
</evidence>
<gene>
    <name evidence="1" type="ORF">E2L00_14670</name>
</gene>
<comment type="caution">
    <text evidence="1">The sequence shown here is derived from an EMBL/GenBank/DDBJ whole genome shotgun (WGS) entry which is preliminary data.</text>
</comment>
<dbReference type="EMBL" id="SOYS01000006">
    <property type="protein sequence ID" value="NIY48715.1"/>
    <property type="molecule type" value="Genomic_DNA"/>
</dbReference>
<sequence length="424" mass="47260">MEKNRSASSSAPSVNSFSDWLYQGELFGELKSMAFFKEFAGVVENKNTFSAGGDLQYRSADFHGLSFGLGAYSAFDLGINSNNPDKTERYVPADSVNVLGKAYLRYQGYGLDLRGGRMGLDTPFANEGVGRTMIPALYEGAGGTYALTDDGNLKLNGYRIFRFKPYSSDTFYKGDAGAPEVDETNLPSTDTNGFTTLGLRYGKLYGARAEAWYYDFDKRAQLAYGGFELPIQSLRFGEWTPFWGGQYAREWDASNQVYPYHDIDTNLYSARLGVRSRKHSFYVAATQVPKKEGAFLNGAFFAPYSYGIYDSSPLDVGQPLSSMITANQPGNAYVARYSYHTDKALAVLGYTRLDLDDSPGIHYALPAKDVNAGFMILGYNLTERLHVELELDYIATPTKATGDYHAERLRVVYHFGKMMPDYEY</sequence>